<sequence length="337" mass="33650">MTRDMKAYAVTIVAGLAGAALATLAGIPAGALIGSTVAVVAVAATGLRVGLPTVMRDLAFATIGVSLGSGIDERVFDHLEIWAVSLAILVASLTATIWMGRLVLTRGFGLDAKTATLASSPGTMSNAIAIAVDGHGDPTAVMFLQLMRLLILVVSVPPLALALGGSTVAAGGGVEAMSAAVCAVLLALSLGLGRLGTAAGVPAATLLAGMVVSAAGHATGLVHGIAPSWGLFAAFATTGAVLSTRMSRVTASQLKHHLLAGCAVVASAIVLSLGFALIAPLATGLPFTQIWIAYAPGGVEAMAAIGLSLGYDPAYVAVHHFARILILILIVPIVLRF</sequence>
<feature type="transmembrane region" description="Helical" evidence="1">
    <location>
        <begin position="258"/>
        <end position="279"/>
    </location>
</feature>
<dbReference type="RefSeq" id="WP_085880703.1">
    <property type="nucleotide sequence ID" value="NZ_FWFZ01000036.1"/>
</dbReference>
<keyword evidence="1" id="KW-1133">Transmembrane helix</keyword>
<feature type="transmembrane region" description="Helical" evidence="1">
    <location>
        <begin position="203"/>
        <end position="222"/>
    </location>
</feature>
<dbReference type="PANTHER" id="PTHR38457:SF1">
    <property type="entry name" value="REGULATOR ABRB-RELATED"/>
    <property type="match status" value="1"/>
</dbReference>
<dbReference type="GO" id="GO:0004497">
    <property type="term" value="F:monooxygenase activity"/>
    <property type="evidence" value="ECO:0007669"/>
    <property type="project" value="UniProtKB-KW"/>
</dbReference>
<dbReference type="Pfam" id="PF05145">
    <property type="entry name" value="AbrB"/>
    <property type="match status" value="1"/>
</dbReference>
<proteinExistence type="predicted"/>
<dbReference type="PANTHER" id="PTHR38457">
    <property type="entry name" value="REGULATOR ABRB-RELATED"/>
    <property type="match status" value="1"/>
</dbReference>
<keyword evidence="1" id="KW-0472">Membrane</keyword>
<keyword evidence="1" id="KW-0812">Transmembrane</keyword>
<feature type="transmembrane region" description="Helical" evidence="1">
    <location>
        <begin position="228"/>
        <end position="246"/>
    </location>
</feature>
<feature type="transmembrane region" description="Helical" evidence="1">
    <location>
        <begin position="176"/>
        <end position="196"/>
    </location>
</feature>
<organism evidence="2 3">
    <name type="scientific">Roseisalinus antarcticus</name>
    <dbReference type="NCBI Taxonomy" id="254357"/>
    <lineage>
        <taxon>Bacteria</taxon>
        <taxon>Pseudomonadati</taxon>
        <taxon>Pseudomonadota</taxon>
        <taxon>Alphaproteobacteria</taxon>
        <taxon>Rhodobacterales</taxon>
        <taxon>Roseobacteraceae</taxon>
        <taxon>Roseisalinus</taxon>
    </lineage>
</organism>
<dbReference type="InterPro" id="IPR007820">
    <property type="entry name" value="AbrB_fam"/>
</dbReference>
<evidence type="ECO:0000313" key="3">
    <source>
        <dbReference type="Proteomes" id="UP000193900"/>
    </source>
</evidence>
<dbReference type="OrthoDB" id="7157734at2"/>
<dbReference type="PIRSF" id="PIRSF038991">
    <property type="entry name" value="Protein_AbrB"/>
    <property type="match status" value="1"/>
</dbReference>
<evidence type="ECO:0000313" key="2">
    <source>
        <dbReference type="EMBL" id="SLN75536.1"/>
    </source>
</evidence>
<feature type="transmembrane region" description="Helical" evidence="1">
    <location>
        <begin position="316"/>
        <end position="335"/>
    </location>
</feature>
<feature type="transmembrane region" description="Helical" evidence="1">
    <location>
        <begin position="291"/>
        <end position="309"/>
    </location>
</feature>
<keyword evidence="3" id="KW-1185">Reference proteome</keyword>
<protein>
    <submittedName>
        <fullName evidence="2">Putative ammonia monooxygenase</fullName>
    </submittedName>
</protein>
<keyword evidence="2" id="KW-0560">Oxidoreductase</keyword>
<keyword evidence="2" id="KW-0503">Monooxygenase</keyword>
<accession>A0A1Y5U2V9</accession>
<dbReference type="GO" id="GO:0010468">
    <property type="term" value="P:regulation of gene expression"/>
    <property type="evidence" value="ECO:0007669"/>
    <property type="project" value="InterPro"/>
</dbReference>
<dbReference type="AlphaFoldDB" id="A0A1Y5U2V9"/>
<reference evidence="2 3" key="1">
    <citation type="submission" date="2017-03" db="EMBL/GenBank/DDBJ databases">
        <authorList>
            <person name="Afonso C.L."/>
            <person name="Miller P.J."/>
            <person name="Scott M.A."/>
            <person name="Spackman E."/>
            <person name="Goraichik I."/>
            <person name="Dimitrov K.M."/>
            <person name="Suarez D.L."/>
            <person name="Swayne D.E."/>
        </authorList>
    </citation>
    <scope>NUCLEOTIDE SEQUENCE [LARGE SCALE GENOMIC DNA]</scope>
    <source>
        <strain evidence="2 3">CECT 7023</strain>
    </source>
</reference>
<feature type="transmembrane region" description="Helical" evidence="1">
    <location>
        <begin position="81"/>
        <end position="104"/>
    </location>
</feature>
<dbReference type="NCBIfam" id="TIGR03082">
    <property type="entry name" value="Gneg_AbrB_dup"/>
    <property type="match status" value="1"/>
</dbReference>
<dbReference type="Proteomes" id="UP000193900">
    <property type="component" value="Unassembled WGS sequence"/>
</dbReference>
<dbReference type="GO" id="GO:0016020">
    <property type="term" value="C:membrane"/>
    <property type="evidence" value="ECO:0007669"/>
    <property type="project" value="InterPro"/>
</dbReference>
<feature type="transmembrane region" description="Helical" evidence="1">
    <location>
        <begin position="149"/>
        <end position="170"/>
    </location>
</feature>
<gene>
    <name evidence="2" type="ORF">ROA7023_03982</name>
</gene>
<name>A0A1Y5U2V9_9RHOB</name>
<dbReference type="EMBL" id="FWFZ01000036">
    <property type="protein sequence ID" value="SLN75536.1"/>
    <property type="molecule type" value="Genomic_DNA"/>
</dbReference>
<evidence type="ECO:0000256" key="1">
    <source>
        <dbReference type="SAM" id="Phobius"/>
    </source>
</evidence>
<dbReference type="InterPro" id="IPR017516">
    <property type="entry name" value="AbrB_dup"/>
</dbReference>